<organism evidence="6">
    <name type="scientific">mine drainage metagenome</name>
    <dbReference type="NCBI Taxonomy" id="410659"/>
    <lineage>
        <taxon>unclassified sequences</taxon>
        <taxon>metagenomes</taxon>
        <taxon>ecological metagenomes</taxon>
    </lineage>
</organism>
<dbReference type="GO" id="GO:0000976">
    <property type="term" value="F:transcription cis-regulatory region binding"/>
    <property type="evidence" value="ECO:0007669"/>
    <property type="project" value="TreeGrafter"/>
</dbReference>
<dbReference type="PRINTS" id="PR00039">
    <property type="entry name" value="HTHLYSR"/>
</dbReference>
<dbReference type="Gene3D" id="1.10.10.10">
    <property type="entry name" value="Winged helix-like DNA-binding domain superfamily/Winged helix DNA-binding domain"/>
    <property type="match status" value="1"/>
</dbReference>
<comment type="similarity">
    <text evidence="1">Belongs to the LysR transcriptional regulatory family.</text>
</comment>
<sequence length="317" mass="34721">MKHLTLRQLKVFEAVARHLSFSRAAEELHLTQPAVSMQVKSLEDEAGLPLTEQVGKKIFLTDAGAELARHARLIEQQLAAAAAALAAIRGVRGGHLAIGLVSTTKYFAPHLLTVFRARHPGIEIALGVHNRETIVRQLADNEIDLAIMGRAPHELETVAVAFAENPLVIIAAPDHPLARRRKIAAAELAQQTFMIREPGSGTRIAMERYFAEQGMAPAHTFEMNSNETIKQAVMAGMGLSFISESTIGLELAVGRLTRLRVVGTPVLRQWNVVRRAEKQLLPLAQTFHDFLCQEGARLMRADQEAIRRQAAGAGRPS</sequence>
<dbReference type="AlphaFoldDB" id="A0A1J5RCE5"/>
<dbReference type="EMBL" id="MLJW01000207">
    <property type="protein sequence ID" value="OIQ93449.1"/>
    <property type="molecule type" value="Genomic_DNA"/>
</dbReference>
<feature type="domain" description="HTH lysR-type" evidence="5">
    <location>
        <begin position="4"/>
        <end position="61"/>
    </location>
</feature>
<keyword evidence="4" id="KW-0804">Transcription</keyword>
<evidence type="ECO:0000256" key="4">
    <source>
        <dbReference type="ARBA" id="ARBA00023163"/>
    </source>
</evidence>
<dbReference type="Pfam" id="PF00126">
    <property type="entry name" value="HTH_1"/>
    <property type="match status" value="1"/>
</dbReference>
<dbReference type="InterPro" id="IPR036390">
    <property type="entry name" value="WH_DNA-bd_sf"/>
</dbReference>
<reference evidence="6" key="1">
    <citation type="submission" date="2016-10" db="EMBL/GenBank/DDBJ databases">
        <title>Sequence of Gallionella enrichment culture.</title>
        <authorList>
            <person name="Poehlein A."/>
            <person name="Muehling M."/>
            <person name="Daniel R."/>
        </authorList>
    </citation>
    <scope>NUCLEOTIDE SEQUENCE</scope>
</reference>
<dbReference type="InterPro" id="IPR036388">
    <property type="entry name" value="WH-like_DNA-bd_sf"/>
</dbReference>
<gene>
    <name evidence="6" type="primary">cmpR_24</name>
    <name evidence="6" type="ORF">GALL_246000</name>
</gene>
<accession>A0A1J5RCE5</accession>
<dbReference type="FunFam" id="1.10.10.10:FF:000001">
    <property type="entry name" value="LysR family transcriptional regulator"/>
    <property type="match status" value="1"/>
</dbReference>
<name>A0A1J5RCE5_9ZZZZ</name>
<dbReference type="CDD" id="cd08419">
    <property type="entry name" value="PBP2_CbbR_RubisCO_like"/>
    <property type="match status" value="1"/>
</dbReference>
<evidence type="ECO:0000256" key="1">
    <source>
        <dbReference type="ARBA" id="ARBA00009437"/>
    </source>
</evidence>
<evidence type="ECO:0000259" key="5">
    <source>
        <dbReference type="PROSITE" id="PS50931"/>
    </source>
</evidence>
<dbReference type="PROSITE" id="PS50931">
    <property type="entry name" value="HTH_LYSR"/>
    <property type="match status" value="1"/>
</dbReference>
<dbReference type="PANTHER" id="PTHR30126">
    <property type="entry name" value="HTH-TYPE TRANSCRIPTIONAL REGULATOR"/>
    <property type="match status" value="1"/>
</dbReference>
<keyword evidence="2" id="KW-0805">Transcription regulation</keyword>
<proteinExistence type="inferred from homology"/>
<dbReference type="InterPro" id="IPR005119">
    <property type="entry name" value="LysR_subst-bd"/>
</dbReference>
<comment type="caution">
    <text evidence="6">The sequence shown here is derived from an EMBL/GenBank/DDBJ whole genome shotgun (WGS) entry which is preliminary data.</text>
</comment>
<dbReference type="PANTHER" id="PTHR30126:SF5">
    <property type="entry name" value="HTH-TYPE TRANSCRIPTIONAL ACTIVATOR CMPR"/>
    <property type="match status" value="1"/>
</dbReference>
<protein>
    <submittedName>
        <fullName evidence="6">HTH-type transcriptional activator CmpR</fullName>
    </submittedName>
</protein>
<dbReference type="SUPFAM" id="SSF46785">
    <property type="entry name" value="Winged helix' DNA-binding domain"/>
    <property type="match status" value="1"/>
</dbReference>
<dbReference type="SUPFAM" id="SSF53850">
    <property type="entry name" value="Periplasmic binding protein-like II"/>
    <property type="match status" value="1"/>
</dbReference>
<dbReference type="InterPro" id="IPR000847">
    <property type="entry name" value="LysR_HTH_N"/>
</dbReference>
<dbReference type="GO" id="GO:0003700">
    <property type="term" value="F:DNA-binding transcription factor activity"/>
    <property type="evidence" value="ECO:0007669"/>
    <property type="project" value="InterPro"/>
</dbReference>
<keyword evidence="3" id="KW-0238">DNA-binding</keyword>
<evidence type="ECO:0000256" key="2">
    <source>
        <dbReference type="ARBA" id="ARBA00023015"/>
    </source>
</evidence>
<evidence type="ECO:0000313" key="6">
    <source>
        <dbReference type="EMBL" id="OIQ93449.1"/>
    </source>
</evidence>
<evidence type="ECO:0000256" key="3">
    <source>
        <dbReference type="ARBA" id="ARBA00023125"/>
    </source>
</evidence>
<dbReference type="Gene3D" id="3.40.190.290">
    <property type="match status" value="1"/>
</dbReference>
<dbReference type="Pfam" id="PF03466">
    <property type="entry name" value="LysR_substrate"/>
    <property type="match status" value="1"/>
</dbReference>